<dbReference type="InterPro" id="IPR009051">
    <property type="entry name" value="Helical_ferredxn"/>
</dbReference>
<protein>
    <submittedName>
        <fullName evidence="2">Aldo/keto reductase</fullName>
    </submittedName>
</protein>
<dbReference type="RefSeq" id="WP_048182396.1">
    <property type="nucleotide sequence ID" value="NZ_CP009508.1"/>
</dbReference>
<dbReference type="InterPro" id="IPR053135">
    <property type="entry name" value="AKR2_Oxidoreductase"/>
</dbReference>
<proteinExistence type="predicted"/>
<dbReference type="InterPro" id="IPR017896">
    <property type="entry name" value="4Fe4S_Fe-S-bd"/>
</dbReference>
<dbReference type="Pfam" id="PF00248">
    <property type="entry name" value="Aldo_ket_red"/>
    <property type="match status" value="1"/>
</dbReference>
<dbReference type="SUPFAM" id="SSF51430">
    <property type="entry name" value="NAD(P)-linked oxidoreductase"/>
    <property type="match status" value="1"/>
</dbReference>
<dbReference type="InterPro" id="IPR036812">
    <property type="entry name" value="NAD(P)_OxRdtase_dom_sf"/>
</dbReference>
<dbReference type="GO" id="GO:0051536">
    <property type="term" value="F:iron-sulfur cluster binding"/>
    <property type="evidence" value="ECO:0007669"/>
    <property type="project" value="InterPro"/>
</dbReference>
<feature type="domain" description="4Fe-4S ferredoxin-type" evidence="1">
    <location>
        <begin position="340"/>
        <end position="368"/>
    </location>
</feature>
<accession>A0A0E3PN93</accession>
<dbReference type="PANTHER" id="PTHR43312">
    <property type="entry name" value="D-THREO-ALDOSE 1-DEHYDROGENASE"/>
    <property type="match status" value="1"/>
</dbReference>
<dbReference type="GO" id="GO:0016491">
    <property type="term" value="F:oxidoreductase activity"/>
    <property type="evidence" value="ECO:0007669"/>
    <property type="project" value="UniProtKB-ARBA"/>
</dbReference>
<gene>
    <name evidence="2" type="ORF">MSSAC_2059</name>
</gene>
<dbReference type="HOGENOM" id="CLU_023205_3_2_2"/>
<dbReference type="STRING" id="1434118.MSSAC_2059"/>
<dbReference type="PROSITE" id="PS00198">
    <property type="entry name" value="4FE4S_FER_1"/>
    <property type="match status" value="1"/>
</dbReference>
<dbReference type="InterPro" id="IPR023210">
    <property type="entry name" value="NADP_OxRdtase_dom"/>
</dbReference>
<evidence type="ECO:0000313" key="2">
    <source>
        <dbReference type="EMBL" id="AKB36649.1"/>
    </source>
</evidence>
<dbReference type="InterPro" id="IPR017900">
    <property type="entry name" value="4Fe4S_Fe_S_CS"/>
</dbReference>
<evidence type="ECO:0000313" key="3">
    <source>
        <dbReference type="Proteomes" id="UP000033123"/>
    </source>
</evidence>
<dbReference type="Pfam" id="PF13187">
    <property type="entry name" value="Fer4_9"/>
    <property type="match status" value="1"/>
</dbReference>
<dbReference type="PROSITE" id="PS51379">
    <property type="entry name" value="4FE4S_FER_2"/>
    <property type="match status" value="1"/>
</dbReference>
<dbReference type="Gene3D" id="1.10.1060.10">
    <property type="entry name" value="Alpha-helical ferredoxin"/>
    <property type="match status" value="1"/>
</dbReference>
<organism evidence="2 3">
    <name type="scientific">Methanosarcina siciliae C2J</name>
    <dbReference type="NCBI Taxonomy" id="1434118"/>
    <lineage>
        <taxon>Archaea</taxon>
        <taxon>Methanobacteriati</taxon>
        <taxon>Methanobacteriota</taxon>
        <taxon>Stenosarchaea group</taxon>
        <taxon>Methanomicrobia</taxon>
        <taxon>Methanosarcinales</taxon>
        <taxon>Methanosarcinaceae</taxon>
        <taxon>Methanosarcina</taxon>
    </lineage>
</organism>
<dbReference type="GeneID" id="24871668"/>
<reference evidence="2 3" key="1">
    <citation type="submission" date="2014-07" db="EMBL/GenBank/DDBJ databases">
        <title>Methanogenic archaea and the global carbon cycle.</title>
        <authorList>
            <person name="Henriksen J.R."/>
            <person name="Luke J."/>
            <person name="Reinhart S."/>
            <person name="Benedict M.N."/>
            <person name="Youngblut N.D."/>
            <person name="Metcalf M.E."/>
            <person name="Whitaker R.J."/>
            <person name="Metcalf W.W."/>
        </authorList>
    </citation>
    <scope>NUCLEOTIDE SEQUENCE [LARGE SCALE GENOMIC DNA]</scope>
    <source>
        <strain evidence="2 3">C2J</strain>
    </source>
</reference>
<dbReference type="CDD" id="cd19096">
    <property type="entry name" value="AKR_Fe-S_oxidoreductase"/>
    <property type="match status" value="1"/>
</dbReference>
<sequence length="378" mass="43342">MLYRKLGKTGEKVSILGYGCMRLPVLEEEPEKIDEKKATELLRYAIDHGVNYVDAAYSYHGGMGEIFLGKALSDGYREKVHLATKLSCKRVNRKEDMDRFLNEQLEKLRTDCIDFYLLHAVKKSYWEKMKKFGVIEFLEKAREAGKIKYTGFSFHDELEVFKEVVDAYPWDLCQIQFNFLDEDFQAGVEGLKYAAGKGLAVVIMEPLRGGNLASKVPEEAKKVWDRAGIERTPAEWAFRYLWNYPEISVVLSGMSGPEHLEENLRITEKGYPDSLSAEEKNLIRDVKEIYKARIKVNCTGCKYCMPCPSGVNIPRNLSYLNDVFMLDDVANARFQYGVLLSPEEKAGNCAECGECEEVCPQNIRIREMLKEVRNYMGE</sequence>
<dbReference type="EMBL" id="CP009508">
    <property type="protein sequence ID" value="AKB36649.1"/>
    <property type="molecule type" value="Genomic_DNA"/>
</dbReference>
<dbReference type="KEGG" id="msj:MSSAC_2059"/>
<dbReference type="AlphaFoldDB" id="A0A0E3PN93"/>
<dbReference type="PANTHER" id="PTHR43312:SF2">
    <property type="entry name" value="OXIDOREDUCTASE"/>
    <property type="match status" value="1"/>
</dbReference>
<dbReference type="Gene3D" id="3.20.20.100">
    <property type="entry name" value="NADP-dependent oxidoreductase domain"/>
    <property type="match status" value="1"/>
</dbReference>
<evidence type="ECO:0000259" key="1">
    <source>
        <dbReference type="PROSITE" id="PS51379"/>
    </source>
</evidence>
<dbReference type="PATRIC" id="fig|1434118.4.peg.2633"/>
<dbReference type="SUPFAM" id="SSF46548">
    <property type="entry name" value="alpha-helical ferredoxin"/>
    <property type="match status" value="1"/>
</dbReference>
<dbReference type="Proteomes" id="UP000033123">
    <property type="component" value="Chromosome"/>
</dbReference>
<name>A0A0E3PN93_9EURY</name>